<dbReference type="Gene3D" id="3.40.50.720">
    <property type="entry name" value="NAD(P)-binding Rossmann-like Domain"/>
    <property type="match status" value="1"/>
</dbReference>
<evidence type="ECO:0000256" key="1">
    <source>
        <dbReference type="ARBA" id="ARBA00006484"/>
    </source>
</evidence>
<dbReference type="PRINTS" id="PR00080">
    <property type="entry name" value="SDRFAMILY"/>
</dbReference>
<keyword evidence="2" id="KW-0521">NADP</keyword>
<comment type="similarity">
    <text evidence="1">Belongs to the short-chain dehydrogenases/reductases (SDR) family.</text>
</comment>
<dbReference type="GO" id="GO:0016616">
    <property type="term" value="F:oxidoreductase activity, acting on the CH-OH group of donors, NAD or NADP as acceptor"/>
    <property type="evidence" value="ECO:0007669"/>
    <property type="project" value="TreeGrafter"/>
</dbReference>
<dbReference type="OrthoDB" id="417891at2759"/>
<keyword evidence="4" id="KW-1185">Reference proteome</keyword>
<dbReference type="AlphaFoldDB" id="A0A6A6HIC2"/>
<dbReference type="Pfam" id="PF13561">
    <property type="entry name" value="adh_short_C2"/>
    <property type="match status" value="1"/>
</dbReference>
<dbReference type="PANTHER" id="PTHR42760:SF124">
    <property type="entry name" value="SHORT-CHAIN DEHYDROGENASE_REDUCTASE"/>
    <property type="match status" value="1"/>
</dbReference>
<dbReference type="NCBIfam" id="NF005559">
    <property type="entry name" value="PRK07231.1"/>
    <property type="match status" value="1"/>
</dbReference>
<gene>
    <name evidence="3" type="ORF">EV356DRAFT_510507</name>
</gene>
<sequence>MATTEISQQAPAGRLADKVAIITGASSGLGRAIALAYSREGAKVVCADLREDARSQIKTETMISTVQLLQKEAGKDRVIFCKTDVSKAEEIEALVEKAVETFGRLDVMVNNAGIAPEPTFMHRATEEQWDLVMNVNARSVFLGCKYAISQMLKQLPHSSGDRGWIVNMSSCAGIVGLPRTPTYSAAKGAVVSMTRQVAVDYARHRIHCNVLCPGYTQTAILADTFSQLPAGSSVALGAMHPFKGLGSAEDIAGPAVFLASKDAQWATGVVMPIDGGYSAQ</sequence>
<protein>
    <submittedName>
        <fullName evidence="3">NAD(P)-binding protein</fullName>
    </submittedName>
</protein>
<dbReference type="PROSITE" id="PS00061">
    <property type="entry name" value="ADH_SHORT"/>
    <property type="match status" value="1"/>
</dbReference>
<proteinExistence type="inferred from homology"/>
<reference evidence="3" key="1">
    <citation type="journal article" date="2020" name="Stud. Mycol.">
        <title>101 Dothideomycetes genomes: a test case for predicting lifestyles and emergence of pathogens.</title>
        <authorList>
            <person name="Haridas S."/>
            <person name="Albert R."/>
            <person name="Binder M."/>
            <person name="Bloem J."/>
            <person name="Labutti K."/>
            <person name="Salamov A."/>
            <person name="Andreopoulos B."/>
            <person name="Baker S."/>
            <person name="Barry K."/>
            <person name="Bills G."/>
            <person name="Bluhm B."/>
            <person name="Cannon C."/>
            <person name="Castanera R."/>
            <person name="Culley D."/>
            <person name="Daum C."/>
            <person name="Ezra D."/>
            <person name="Gonzalez J."/>
            <person name="Henrissat B."/>
            <person name="Kuo A."/>
            <person name="Liang C."/>
            <person name="Lipzen A."/>
            <person name="Lutzoni F."/>
            <person name="Magnuson J."/>
            <person name="Mondo S."/>
            <person name="Nolan M."/>
            <person name="Ohm R."/>
            <person name="Pangilinan J."/>
            <person name="Park H.-J."/>
            <person name="Ramirez L."/>
            <person name="Alfaro M."/>
            <person name="Sun H."/>
            <person name="Tritt A."/>
            <person name="Yoshinaga Y."/>
            <person name="Zwiers L.-H."/>
            <person name="Turgeon B."/>
            <person name="Goodwin S."/>
            <person name="Spatafora J."/>
            <person name="Crous P."/>
            <person name="Grigoriev I."/>
        </authorList>
    </citation>
    <scope>NUCLEOTIDE SEQUENCE</scope>
    <source>
        <strain evidence="3">Tuck. ex Michener</strain>
    </source>
</reference>
<dbReference type="PANTHER" id="PTHR42760">
    <property type="entry name" value="SHORT-CHAIN DEHYDROGENASES/REDUCTASES FAMILY MEMBER"/>
    <property type="match status" value="1"/>
</dbReference>
<organism evidence="3 4">
    <name type="scientific">Viridothelium virens</name>
    <name type="common">Speckled blister lichen</name>
    <name type="synonym">Trypethelium virens</name>
    <dbReference type="NCBI Taxonomy" id="1048519"/>
    <lineage>
        <taxon>Eukaryota</taxon>
        <taxon>Fungi</taxon>
        <taxon>Dikarya</taxon>
        <taxon>Ascomycota</taxon>
        <taxon>Pezizomycotina</taxon>
        <taxon>Dothideomycetes</taxon>
        <taxon>Dothideomycetes incertae sedis</taxon>
        <taxon>Trypetheliales</taxon>
        <taxon>Trypetheliaceae</taxon>
        <taxon>Viridothelium</taxon>
    </lineage>
</organism>
<dbReference type="InterPro" id="IPR002347">
    <property type="entry name" value="SDR_fam"/>
</dbReference>
<evidence type="ECO:0000313" key="3">
    <source>
        <dbReference type="EMBL" id="KAF2237569.1"/>
    </source>
</evidence>
<evidence type="ECO:0000256" key="2">
    <source>
        <dbReference type="ARBA" id="ARBA00022857"/>
    </source>
</evidence>
<dbReference type="InterPro" id="IPR020904">
    <property type="entry name" value="Sc_DH/Rdtase_CS"/>
</dbReference>
<dbReference type="InterPro" id="IPR036291">
    <property type="entry name" value="NAD(P)-bd_dom_sf"/>
</dbReference>
<dbReference type="SUPFAM" id="SSF51735">
    <property type="entry name" value="NAD(P)-binding Rossmann-fold domains"/>
    <property type="match status" value="1"/>
</dbReference>
<dbReference type="FunFam" id="3.40.50.720:FF:000084">
    <property type="entry name" value="Short-chain dehydrogenase reductase"/>
    <property type="match status" value="1"/>
</dbReference>
<dbReference type="Proteomes" id="UP000800092">
    <property type="component" value="Unassembled WGS sequence"/>
</dbReference>
<accession>A0A6A6HIC2</accession>
<dbReference type="CDD" id="cd05233">
    <property type="entry name" value="SDR_c"/>
    <property type="match status" value="1"/>
</dbReference>
<dbReference type="PRINTS" id="PR00081">
    <property type="entry name" value="GDHRDH"/>
</dbReference>
<name>A0A6A6HIC2_VIRVR</name>
<evidence type="ECO:0000313" key="4">
    <source>
        <dbReference type="Proteomes" id="UP000800092"/>
    </source>
</evidence>
<dbReference type="EMBL" id="ML991779">
    <property type="protein sequence ID" value="KAF2237569.1"/>
    <property type="molecule type" value="Genomic_DNA"/>
</dbReference>